<sequence>MLSKAQEKKITALRTKKGREKHKCCLVEGQKVISEAGDFVELIFKRTETEIFDDLVTTETPQDIAAIAKIPEWTLEDVKKEKTILVLDGVQDPGNVGTILRLCLGFDAGLIFVESADPTSSKVIRSSAGAMFKVAWIQTPRSEIENQIAELGRNVYLLEKRDGSKDISSVETSDKKLMIIGSEGSGIKILAKGASIAIEHNPQLESLNVASAVAILLYSLHKK</sequence>
<organism evidence="4 5">
    <name type="scientific">Candidatus Uhrbacteria bacterium CG_4_9_14_0_2_um_filter_41_50</name>
    <dbReference type="NCBI Taxonomy" id="1975031"/>
    <lineage>
        <taxon>Bacteria</taxon>
        <taxon>Candidatus Uhriibacteriota</taxon>
    </lineage>
</organism>
<dbReference type="GO" id="GO:0003723">
    <property type="term" value="F:RNA binding"/>
    <property type="evidence" value="ECO:0007669"/>
    <property type="project" value="InterPro"/>
</dbReference>
<dbReference type="Pfam" id="PF00588">
    <property type="entry name" value="SpoU_methylase"/>
    <property type="match status" value="1"/>
</dbReference>
<dbReference type="InterPro" id="IPR029026">
    <property type="entry name" value="tRNA_m1G_MTases_N"/>
</dbReference>
<dbReference type="GO" id="GO:0032259">
    <property type="term" value="P:methylation"/>
    <property type="evidence" value="ECO:0007669"/>
    <property type="project" value="UniProtKB-KW"/>
</dbReference>
<dbReference type="InterPro" id="IPR029064">
    <property type="entry name" value="Ribosomal_eL30-like_sf"/>
</dbReference>
<evidence type="ECO:0000259" key="3">
    <source>
        <dbReference type="Pfam" id="PF00588"/>
    </source>
</evidence>
<dbReference type="GO" id="GO:0006396">
    <property type="term" value="P:RNA processing"/>
    <property type="evidence" value="ECO:0007669"/>
    <property type="project" value="InterPro"/>
</dbReference>
<dbReference type="PANTHER" id="PTHR43191">
    <property type="entry name" value="RRNA METHYLTRANSFERASE 3"/>
    <property type="match status" value="1"/>
</dbReference>
<reference evidence="5" key="1">
    <citation type="submission" date="2017-09" db="EMBL/GenBank/DDBJ databases">
        <title>Depth-based differentiation of microbial function through sediment-hosted aquifers and enrichment of novel symbionts in the deep terrestrial subsurface.</title>
        <authorList>
            <person name="Probst A.J."/>
            <person name="Ladd B."/>
            <person name="Jarett J.K."/>
            <person name="Geller-Mcgrath D.E."/>
            <person name="Sieber C.M.K."/>
            <person name="Emerson J.B."/>
            <person name="Anantharaman K."/>
            <person name="Thomas B.C."/>
            <person name="Malmstrom R."/>
            <person name="Stieglmeier M."/>
            <person name="Klingl A."/>
            <person name="Woyke T."/>
            <person name="Ryan C.M."/>
            <person name="Banfield J.F."/>
        </authorList>
    </citation>
    <scope>NUCLEOTIDE SEQUENCE [LARGE SCALE GENOMIC DNA]</scope>
</reference>
<dbReference type="InterPro" id="IPR051259">
    <property type="entry name" value="rRNA_Methyltransferase"/>
</dbReference>
<evidence type="ECO:0000313" key="5">
    <source>
        <dbReference type="Proteomes" id="UP000230251"/>
    </source>
</evidence>
<dbReference type="InterPro" id="IPR029028">
    <property type="entry name" value="Alpha/beta_knot_MTases"/>
</dbReference>
<dbReference type="GO" id="GO:0008173">
    <property type="term" value="F:RNA methyltransferase activity"/>
    <property type="evidence" value="ECO:0007669"/>
    <property type="project" value="InterPro"/>
</dbReference>
<protein>
    <recommendedName>
        <fullName evidence="3">tRNA/rRNA methyltransferase SpoU type domain-containing protein</fullName>
    </recommendedName>
</protein>
<evidence type="ECO:0000256" key="2">
    <source>
        <dbReference type="ARBA" id="ARBA00022679"/>
    </source>
</evidence>
<feature type="domain" description="tRNA/rRNA methyltransferase SpoU type" evidence="3">
    <location>
        <begin position="83"/>
        <end position="218"/>
    </location>
</feature>
<proteinExistence type="predicted"/>
<dbReference type="EMBL" id="PFSI01000036">
    <property type="protein sequence ID" value="PJC24525.1"/>
    <property type="molecule type" value="Genomic_DNA"/>
</dbReference>
<dbReference type="Proteomes" id="UP000230251">
    <property type="component" value="Unassembled WGS sequence"/>
</dbReference>
<dbReference type="Gene3D" id="3.30.1330.30">
    <property type="match status" value="1"/>
</dbReference>
<dbReference type="CDD" id="cd18095">
    <property type="entry name" value="SpoU-like_rRNA-MTase"/>
    <property type="match status" value="1"/>
</dbReference>
<dbReference type="SUPFAM" id="SSF75217">
    <property type="entry name" value="alpha/beta knot"/>
    <property type="match status" value="1"/>
</dbReference>
<dbReference type="AlphaFoldDB" id="A0A2M8EP57"/>
<evidence type="ECO:0000313" key="4">
    <source>
        <dbReference type="EMBL" id="PJC24525.1"/>
    </source>
</evidence>
<keyword evidence="2" id="KW-0808">Transferase</keyword>
<accession>A0A2M8EP57</accession>
<comment type="caution">
    <text evidence="4">The sequence shown here is derived from an EMBL/GenBank/DDBJ whole genome shotgun (WGS) entry which is preliminary data.</text>
</comment>
<keyword evidence="1" id="KW-0489">Methyltransferase</keyword>
<evidence type="ECO:0000256" key="1">
    <source>
        <dbReference type="ARBA" id="ARBA00022603"/>
    </source>
</evidence>
<dbReference type="PANTHER" id="PTHR43191:SF2">
    <property type="entry name" value="RRNA METHYLTRANSFERASE 3, MITOCHONDRIAL"/>
    <property type="match status" value="1"/>
</dbReference>
<dbReference type="Gene3D" id="3.40.1280.10">
    <property type="match status" value="1"/>
</dbReference>
<dbReference type="SUPFAM" id="SSF55315">
    <property type="entry name" value="L30e-like"/>
    <property type="match status" value="1"/>
</dbReference>
<gene>
    <name evidence="4" type="ORF">CO057_02565</name>
</gene>
<dbReference type="InterPro" id="IPR001537">
    <property type="entry name" value="SpoU_MeTrfase"/>
</dbReference>
<name>A0A2M8EP57_9BACT</name>